<proteinExistence type="predicted"/>
<name>A0A066UXF2_9VIBR</name>
<protein>
    <submittedName>
        <fullName evidence="2">Uncharacterized protein</fullName>
    </submittedName>
</protein>
<feature type="compositionally biased region" description="Basic residues" evidence="1">
    <location>
        <begin position="27"/>
        <end position="37"/>
    </location>
</feature>
<comment type="caution">
    <text evidence="2">The sequence shown here is derived from an EMBL/GenBank/DDBJ whole genome shotgun (WGS) entry which is preliminary data.</text>
</comment>
<dbReference type="AlphaFoldDB" id="A0A066UXF2"/>
<keyword evidence="3" id="KW-1185">Reference proteome</keyword>
<accession>A0A066UXF2</accession>
<dbReference type="Proteomes" id="UP000027219">
    <property type="component" value="Unassembled WGS sequence"/>
</dbReference>
<feature type="region of interest" description="Disordered" evidence="1">
    <location>
        <begin position="21"/>
        <end position="59"/>
    </location>
</feature>
<gene>
    <name evidence="2" type="ORF">VFDL14_07455</name>
</gene>
<sequence>MNEKTTVPAISDTVLIDGHYEEEKRSGRERRKGHARWKGYDRRNRVTRRHPGKKIDEEV</sequence>
<reference evidence="2 3" key="1">
    <citation type="submission" date="2014-02" db="EMBL/GenBank/DDBJ databases">
        <title>Vibrio fortis Dalian14 Genome Sequencing.</title>
        <authorList>
            <person name="Wang Y."/>
            <person name="Song L."/>
            <person name="Liu G."/>
            <person name="Ding J."/>
        </authorList>
    </citation>
    <scope>NUCLEOTIDE SEQUENCE [LARGE SCALE GENOMIC DNA]</scope>
    <source>
        <strain evidence="2 3">Dalian14</strain>
    </source>
</reference>
<organism evidence="2 3">
    <name type="scientific">Vibrio fortis</name>
    <dbReference type="NCBI Taxonomy" id="212667"/>
    <lineage>
        <taxon>Bacteria</taxon>
        <taxon>Pseudomonadati</taxon>
        <taxon>Pseudomonadota</taxon>
        <taxon>Gammaproteobacteria</taxon>
        <taxon>Vibrionales</taxon>
        <taxon>Vibrionaceae</taxon>
        <taxon>Vibrio</taxon>
    </lineage>
</organism>
<evidence type="ECO:0000313" key="2">
    <source>
        <dbReference type="EMBL" id="KDN30552.1"/>
    </source>
</evidence>
<dbReference type="EMBL" id="JFFR01000002">
    <property type="protein sequence ID" value="KDN30552.1"/>
    <property type="molecule type" value="Genomic_DNA"/>
</dbReference>
<evidence type="ECO:0000313" key="3">
    <source>
        <dbReference type="Proteomes" id="UP000027219"/>
    </source>
</evidence>
<evidence type="ECO:0000256" key="1">
    <source>
        <dbReference type="SAM" id="MobiDB-lite"/>
    </source>
</evidence>
<dbReference type="STRING" id="212667.VFDL14_07455"/>
<dbReference type="RefSeq" id="WP_032549609.1">
    <property type="nucleotide sequence ID" value="NZ_JFFR01000002.1"/>
</dbReference>